<dbReference type="Proteomes" id="UP000241538">
    <property type="component" value="Plasmid pPV989-94"/>
</dbReference>
<protein>
    <submittedName>
        <fullName evidence="1">Uncharacterized protein</fullName>
    </submittedName>
</protein>
<accession>A0AAN1TXW1</accession>
<dbReference type="EMBL" id="CP028352">
    <property type="protein sequence ID" value="AVV39951.1"/>
    <property type="molecule type" value="Genomic_DNA"/>
</dbReference>
<proteinExistence type="predicted"/>
<evidence type="ECO:0000313" key="1">
    <source>
        <dbReference type="EMBL" id="AVV39951.1"/>
    </source>
</evidence>
<geneLocation type="plasmid" evidence="2">
    <name>ppv989-94</name>
</geneLocation>
<organism evidence="1 2">
    <name type="scientific">Pantoea vagans</name>
    <dbReference type="NCBI Taxonomy" id="470934"/>
    <lineage>
        <taxon>Bacteria</taxon>
        <taxon>Pseudomonadati</taxon>
        <taxon>Pseudomonadota</taxon>
        <taxon>Gammaproteobacteria</taxon>
        <taxon>Enterobacterales</taxon>
        <taxon>Erwiniaceae</taxon>
        <taxon>Pantoea</taxon>
    </lineage>
</organism>
<keyword evidence="1" id="KW-0614">Plasmid</keyword>
<dbReference type="RefSeq" id="WP_107320526.1">
    <property type="nucleotide sequence ID" value="NZ_CP028352.1"/>
</dbReference>
<name>A0AAN1TXW1_9GAMM</name>
<gene>
    <name evidence="1" type="ORF">C9381_22215</name>
</gene>
<reference evidence="1 2" key="1">
    <citation type="journal article" date="2018" name="Int J Genomics">
        <title>Comparative Genomics Analysis of Plasmid pPV989-94 from a Clinical Isolate of Pantoea vagans PV989.</title>
        <authorList>
            <person name="Xu L."/>
            <person name="Yin M."/>
            <person name="Zhu T."/>
            <person name="Lu J."/>
            <person name="Bao Q."/>
        </authorList>
    </citation>
    <scope>NUCLEOTIDE SEQUENCE [LARGE SCALE GENOMIC DNA]</scope>
    <source>
        <strain evidence="1 2">PV989</strain>
    </source>
</reference>
<dbReference type="AlphaFoldDB" id="A0AAN1TXW1"/>
<sequence length="110" mass="12299">MTFTELDNALADTGRRSLASRLVFALADGLDKNQIGLNLDEFEKQSGYIRTNIRSVAAALKESGIIEIQYYDDSVPENETIVMGSVSRGRWSKQHYCLTDTVKALLKRQA</sequence>
<evidence type="ECO:0000313" key="2">
    <source>
        <dbReference type="Proteomes" id="UP000241538"/>
    </source>
</evidence>